<protein>
    <submittedName>
        <fullName evidence="1">Uncharacterized protein</fullName>
    </submittedName>
</protein>
<accession>A0AA90UVL7</accession>
<dbReference type="EMBL" id="VZCC01000014">
    <property type="protein sequence ID" value="MQN83036.1"/>
    <property type="molecule type" value="Genomic_DNA"/>
</dbReference>
<dbReference type="Proteomes" id="UP000421408">
    <property type="component" value="Unassembled WGS sequence"/>
</dbReference>
<reference evidence="2" key="1">
    <citation type="submission" date="2019-09" db="EMBL/GenBank/DDBJ databases">
        <title>Distinct polysaccharide growth profiles of human intestinal Prevotella copri isolates.</title>
        <authorList>
            <person name="Fehlner-Peach H."/>
            <person name="Magnabosco C."/>
            <person name="Raghavan V."/>
            <person name="Scher J.U."/>
            <person name="Tett A."/>
            <person name="Cox L.M."/>
            <person name="Gottsegen C."/>
            <person name="Watters A."/>
            <person name="Wiltshire- Gordon J.D."/>
            <person name="Segata N."/>
            <person name="Bonneau R."/>
            <person name="Littman D.R."/>
        </authorList>
    </citation>
    <scope>NUCLEOTIDE SEQUENCE [LARGE SCALE GENOMIC DNA]</scope>
    <source>
        <strain evidence="2">iAA108</strain>
    </source>
</reference>
<dbReference type="Gene3D" id="3.40.30.10">
    <property type="entry name" value="Glutaredoxin"/>
    <property type="match status" value="1"/>
</dbReference>
<sequence length="182" mass="21001">MKYLLYVAIVCVAFSACDLKQKETRNALEEMSKSKVDIPFSKMGCFHSDADTLRIVSMAEQRYTFVHYVDSSQCSPCALDRMYTWNKFVDEYSKKGVRFAFIVEPKIEQMEDVHFSIASSGLHSPIYVESLFAFRKLNKNLPTEQKYHSFLLDKLGHVILVGNPLQNSKIEELLDKIINNKK</sequence>
<dbReference type="RefSeq" id="WP_153118360.1">
    <property type="nucleotide sequence ID" value="NZ_VZCC01000014.1"/>
</dbReference>
<evidence type="ECO:0000313" key="1">
    <source>
        <dbReference type="EMBL" id="MQN83036.1"/>
    </source>
</evidence>
<proteinExistence type="predicted"/>
<comment type="caution">
    <text evidence="1">The sequence shown here is derived from an EMBL/GenBank/DDBJ whole genome shotgun (WGS) entry which is preliminary data.</text>
</comment>
<organism evidence="1 2">
    <name type="scientific">Segatella copri</name>
    <dbReference type="NCBI Taxonomy" id="165179"/>
    <lineage>
        <taxon>Bacteria</taxon>
        <taxon>Pseudomonadati</taxon>
        <taxon>Bacteroidota</taxon>
        <taxon>Bacteroidia</taxon>
        <taxon>Bacteroidales</taxon>
        <taxon>Prevotellaceae</taxon>
        <taxon>Segatella</taxon>
    </lineage>
</organism>
<evidence type="ECO:0000313" key="2">
    <source>
        <dbReference type="Proteomes" id="UP000421408"/>
    </source>
</evidence>
<dbReference type="PROSITE" id="PS51257">
    <property type="entry name" value="PROKAR_LIPOPROTEIN"/>
    <property type="match status" value="1"/>
</dbReference>
<name>A0AA90UVL7_9BACT</name>
<dbReference type="AlphaFoldDB" id="A0AA90UVL7"/>
<gene>
    <name evidence="1" type="ORF">F7D74_03295</name>
</gene>